<feature type="compositionally biased region" description="Basic and acidic residues" evidence="1">
    <location>
        <begin position="1"/>
        <end position="38"/>
    </location>
</feature>
<feature type="compositionally biased region" description="Basic and acidic residues" evidence="1">
    <location>
        <begin position="49"/>
        <end position="60"/>
    </location>
</feature>
<reference evidence="2 3" key="1">
    <citation type="journal article" date="2019" name="Int. J. Syst. Evol. Microbiol.">
        <title>The Global Catalogue of Microorganisms (GCM) 10K type strain sequencing project: providing services to taxonomists for standard genome sequencing and annotation.</title>
        <authorList>
            <consortium name="The Broad Institute Genomics Platform"/>
            <consortium name="The Broad Institute Genome Sequencing Center for Infectious Disease"/>
            <person name="Wu L."/>
            <person name="Ma J."/>
        </authorList>
    </citation>
    <scope>NUCLEOTIDE SEQUENCE [LARGE SCALE GENOMIC DNA]</scope>
    <source>
        <strain evidence="2 3">JCM 3272</strain>
    </source>
</reference>
<accession>A0ABN3H9N4</accession>
<evidence type="ECO:0000313" key="3">
    <source>
        <dbReference type="Proteomes" id="UP001501444"/>
    </source>
</evidence>
<dbReference type="RefSeq" id="WP_344617450.1">
    <property type="nucleotide sequence ID" value="NZ_BAAARV010000074.1"/>
</dbReference>
<evidence type="ECO:0000313" key="2">
    <source>
        <dbReference type="EMBL" id="GAA2373221.1"/>
    </source>
</evidence>
<name>A0ABN3H9N4_9ACTN</name>
<feature type="region of interest" description="Disordered" evidence="1">
    <location>
        <begin position="1"/>
        <end position="60"/>
    </location>
</feature>
<dbReference type="InterPro" id="IPR028037">
    <property type="entry name" value="Antitoxin_Rv0909/MT0933"/>
</dbReference>
<dbReference type="Proteomes" id="UP001501444">
    <property type="component" value="Unassembled WGS sequence"/>
</dbReference>
<sequence>MSKIVDKAKEFLGKHDDKVDEGLDKAGEQVDRRTDQKYTDQVQKGVQSAKEHTGEGDTTK</sequence>
<protein>
    <recommendedName>
        <fullName evidence="4">Antitoxin</fullName>
    </recommendedName>
</protein>
<proteinExistence type="predicted"/>
<comment type="caution">
    <text evidence="2">The sequence shown here is derived from an EMBL/GenBank/DDBJ whole genome shotgun (WGS) entry which is preliminary data.</text>
</comment>
<evidence type="ECO:0008006" key="4">
    <source>
        <dbReference type="Google" id="ProtNLM"/>
    </source>
</evidence>
<gene>
    <name evidence="2" type="ORF">GCM10010170_075860</name>
</gene>
<evidence type="ECO:0000256" key="1">
    <source>
        <dbReference type="SAM" id="MobiDB-lite"/>
    </source>
</evidence>
<dbReference type="EMBL" id="BAAARV010000074">
    <property type="protein sequence ID" value="GAA2373221.1"/>
    <property type="molecule type" value="Genomic_DNA"/>
</dbReference>
<organism evidence="2 3">
    <name type="scientific">Dactylosporangium salmoneum</name>
    <dbReference type="NCBI Taxonomy" id="53361"/>
    <lineage>
        <taxon>Bacteria</taxon>
        <taxon>Bacillati</taxon>
        <taxon>Actinomycetota</taxon>
        <taxon>Actinomycetes</taxon>
        <taxon>Micromonosporales</taxon>
        <taxon>Micromonosporaceae</taxon>
        <taxon>Dactylosporangium</taxon>
    </lineage>
</organism>
<dbReference type="Pfam" id="PF14013">
    <property type="entry name" value="MT0933_antitox"/>
    <property type="match status" value="1"/>
</dbReference>
<keyword evidence="3" id="KW-1185">Reference proteome</keyword>